<dbReference type="VEuPathDB" id="CryptoDB:Vbra_6921"/>
<keyword evidence="2" id="KW-1185">Reference proteome</keyword>
<reference evidence="1 2" key="1">
    <citation type="submission" date="2014-11" db="EMBL/GenBank/DDBJ databases">
        <authorList>
            <person name="Zhu J."/>
            <person name="Qi W."/>
            <person name="Song R."/>
        </authorList>
    </citation>
    <scope>NUCLEOTIDE SEQUENCE [LARGE SCALE GENOMIC DNA]</scope>
</reference>
<name>A0A0G4ECP8_VITBC</name>
<evidence type="ECO:0000313" key="1">
    <source>
        <dbReference type="EMBL" id="CEL93086.1"/>
    </source>
</evidence>
<evidence type="ECO:0000313" key="2">
    <source>
        <dbReference type="Proteomes" id="UP000041254"/>
    </source>
</evidence>
<sequence length="377" mass="44252">MGMPTVTIPRTMRPPKVPRDYERLLESRSPEDINYNTRLRDRDDVDIYQIDHLYGRITDKDVLLKNMEYLMFQDDFRSVYRLLRDNPDVFTKEEASRILHNCVRLIPVYPVRADSGLLDKRAAFEFAKRFSAVWDGLWEHGALKPRHLAKNRWKMKRKQKLDEVSPYLSEPRRPDPAIRDKANKDFTDALAAKDVEKACLALRKYTRYIAMDAEKLNRYLNLFQDIHSGEERDEKREAYLRKVWWTTTRKSKVLIKLMEPFGEEGAEEAREDFDKQMDIWKAEQWQKNVDKWLEKGIDVRKFNRDFSNAVPMDAVPVVDDPYTFDLDAYWEQLEREGRLPKVNLDHEVVGEVADDAAIAEEEAAIEEGDASGATEAS</sequence>
<dbReference type="InParanoid" id="A0A0G4ECP8"/>
<protein>
    <submittedName>
        <fullName evidence="1">Uncharacterized protein</fullName>
    </submittedName>
</protein>
<dbReference type="PhylomeDB" id="A0A0G4ECP8"/>
<gene>
    <name evidence="1" type="ORF">Vbra_6921</name>
</gene>
<dbReference type="OrthoDB" id="360581at2759"/>
<dbReference type="AlphaFoldDB" id="A0A0G4ECP8"/>
<dbReference type="EMBL" id="CDMY01000138">
    <property type="protein sequence ID" value="CEL93086.1"/>
    <property type="molecule type" value="Genomic_DNA"/>
</dbReference>
<dbReference type="Proteomes" id="UP000041254">
    <property type="component" value="Unassembled WGS sequence"/>
</dbReference>
<proteinExistence type="predicted"/>
<organism evidence="1 2">
    <name type="scientific">Vitrella brassicaformis (strain CCMP3155)</name>
    <dbReference type="NCBI Taxonomy" id="1169540"/>
    <lineage>
        <taxon>Eukaryota</taxon>
        <taxon>Sar</taxon>
        <taxon>Alveolata</taxon>
        <taxon>Colpodellida</taxon>
        <taxon>Vitrellaceae</taxon>
        <taxon>Vitrella</taxon>
    </lineage>
</organism>
<accession>A0A0G4ECP8</accession>